<reference evidence="2 3" key="1">
    <citation type="submission" date="2018-04" db="EMBL/GenBank/DDBJ databases">
        <title>Halococcoides cellulosivorans gen. nov., sp. nov., an extremely halophilic cellulose-utilizing haloarchaeon from hypersaline lakes.</title>
        <authorList>
            <person name="Sorokin D.Y."/>
            <person name="Toshchakov S.V."/>
            <person name="Samarov N.I."/>
            <person name="Korzhenkov A."/>
            <person name="Kublanov I.V."/>
        </authorList>
    </citation>
    <scope>NUCLEOTIDE SEQUENCE [LARGE SCALE GENOMIC DNA]</scope>
    <source>
        <strain evidence="2 3">HArcel1</strain>
    </source>
</reference>
<evidence type="ECO:0000313" key="2">
    <source>
        <dbReference type="EMBL" id="AWB28368.1"/>
    </source>
</evidence>
<dbReference type="EMBL" id="CP028858">
    <property type="protein sequence ID" value="AWB28368.1"/>
    <property type="molecule type" value="Genomic_DNA"/>
</dbReference>
<dbReference type="InterPro" id="IPR040624">
    <property type="entry name" value="HalOD1"/>
</dbReference>
<dbReference type="Proteomes" id="UP000244727">
    <property type="component" value="Chromosome"/>
</dbReference>
<gene>
    <name evidence="2" type="ORF">HARCEL1_11945</name>
</gene>
<accession>A0A2R4X3K3</accession>
<sequence length="83" mass="9198">MDTEIESDEQVSTSVVRAVSAVEGRDPMTMRPLMDVLDPDALDGLFGDRADGSPRTGGRLTFEYSDSRVTVEGEYLTVERREN</sequence>
<evidence type="ECO:0000259" key="1">
    <source>
        <dbReference type="Pfam" id="PF18545"/>
    </source>
</evidence>
<dbReference type="RefSeq" id="WP_108383816.1">
    <property type="nucleotide sequence ID" value="NZ_CP028858.1"/>
</dbReference>
<name>A0A2R4X3K3_9EURY</name>
<protein>
    <recommendedName>
        <fullName evidence="1">Halobacterial output domain-containing protein</fullName>
    </recommendedName>
</protein>
<proteinExistence type="predicted"/>
<organism evidence="2 3">
    <name type="scientific">Halococcoides cellulosivorans</name>
    <dbReference type="NCBI Taxonomy" id="1679096"/>
    <lineage>
        <taxon>Archaea</taxon>
        <taxon>Methanobacteriati</taxon>
        <taxon>Methanobacteriota</taxon>
        <taxon>Stenosarchaea group</taxon>
        <taxon>Halobacteria</taxon>
        <taxon>Halobacteriales</taxon>
        <taxon>Haloarculaceae</taxon>
        <taxon>Halococcoides</taxon>
    </lineage>
</organism>
<evidence type="ECO:0000313" key="3">
    <source>
        <dbReference type="Proteomes" id="UP000244727"/>
    </source>
</evidence>
<dbReference type="GeneID" id="36513230"/>
<dbReference type="AlphaFoldDB" id="A0A2R4X3K3"/>
<dbReference type="Pfam" id="PF18545">
    <property type="entry name" value="HalOD1"/>
    <property type="match status" value="1"/>
</dbReference>
<dbReference type="KEGG" id="harc:HARCEL1_11945"/>
<feature type="domain" description="Halobacterial output" evidence="1">
    <location>
        <begin position="7"/>
        <end position="73"/>
    </location>
</feature>
<keyword evidence="3" id="KW-1185">Reference proteome</keyword>